<reference evidence="2" key="1">
    <citation type="submission" date="2023-05" db="EMBL/GenBank/DDBJ databases">
        <title>Nepenthes gracilis genome sequencing.</title>
        <authorList>
            <person name="Fukushima K."/>
        </authorList>
    </citation>
    <scope>NUCLEOTIDE SEQUENCE</scope>
    <source>
        <strain evidence="2">SING2019-196</strain>
    </source>
</reference>
<protein>
    <submittedName>
        <fullName evidence="2">Uncharacterized protein</fullName>
    </submittedName>
</protein>
<dbReference type="AlphaFoldDB" id="A0AAD3S0R9"/>
<dbReference type="EMBL" id="BSYO01000003">
    <property type="protein sequence ID" value="GMH02288.1"/>
    <property type="molecule type" value="Genomic_DNA"/>
</dbReference>
<keyword evidence="1" id="KW-1133">Transmembrane helix</keyword>
<comment type="caution">
    <text evidence="2">The sequence shown here is derived from an EMBL/GenBank/DDBJ whole genome shotgun (WGS) entry which is preliminary data.</text>
</comment>
<name>A0AAD3S0R9_NEPGR</name>
<keyword evidence="1" id="KW-0812">Transmembrane</keyword>
<evidence type="ECO:0000313" key="2">
    <source>
        <dbReference type="EMBL" id="GMH02288.1"/>
    </source>
</evidence>
<sequence length="83" mass="9141">MLMHFPLGDMISDVGAPRAFPGFSAVFFATVPHICYMAFKCRAELQQLVDLVIGRFLLFVCVWLAVGNCLWSCFPPAELGVSA</sequence>
<evidence type="ECO:0000313" key="3">
    <source>
        <dbReference type="Proteomes" id="UP001279734"/>
    </source>
</evidence>
<accession>A0AAD3S0R9</accession>
<keyword evidence="3" id="KW-1185">Reference proteome</keyword>
<dbReference type="Proteomes" id="UP001279734">
    <property type="component" value="Unassembled WGS sequence"/>
</dbReference>
<proteinExistence type="predicted"/>
<organism evidence="2 3">
    <name type="scientific">Nepenthes gracilis</name>
    <name type="common">Slender pitcher plant</name>
    <dbReference type="NCBI Taxonomy" id="150966"/>
    <lineage>
        <taxon>Eukaryota</taxon>
        <taxon>Viridiplantae</taxon>
        <taxon>Streptophyta</taxon>
        <taxon>Embryophyta</taxon>
        <taxon>Tracheophyta</taxon>
        <taxon>Spermatophyta</taxon>
        <taxon>Magnoliopsida</taxon>
        <taxon>eudicotyledons</taxon>
        <taxon>Gunneridae</taxon>
        <taxon>Pentapetalae</taxon>
        <taxon>Caryophyllales</taxon>
        <taxon>Nepenthaceae</taxon>
        <taxon>Nepenthes</taxon>
    </lineage>
</organism>
<gene>
    <name evidence="2" type="ORF">Nepgr_004127</name>
</gene>
<feature type="transmembrane region" description="Helical" evidence="1">
    <location>
        <begin position="51"/>
        <end position="74"/>
    </location>
</feature>
<evidence type="ECO:0000256" key="1">
    <source>
        <dbReference type="SAM" id="Phobius"/>
    </source>
</evidence>
<keyword evidence="1" id="KW-0472">Membrane</keyword>
<feature type="transmembrane region" description="Helical" evidence="1">
    <location>
        <begin position="20"/>
        <end position="39"/>
    </location>
</feature>